<dbReference type="PANTHER" id="PTHR30055">
    <property type="entry name" value="HTH-TYPE TRANSCRIPTIONAL REGULATOR RUTR"/>
    <property type="match status" value="1"/>
</dbReference>
<dbReference type="SUPFAM" id="SSF46689">
    <property type="entry name" value="Homeodomain-like"/>
    <property type="match status" value="1"/>
</dbReference>
<gene>
    <name evidence="6" type="ORF">ACFQ1S_22805</name>
</gene>
<keyword evidence="3" id="KW-0804">Transcription</keyword>
<dbReference type="InterPro" id="IPR023772">
    <property type="entry name" value="DNA-bd_HTH_TetR-type_CS"/>
</dbReference>
<evidence type="ECO:0000313" key="7">
    <source>
        <dbReference type="Proteomes" id="UP001597045"/>
    </source>
</evidence>
<dbReference type="InterPro" id="IPR009057">
    <property type="entry name" value="Homeodomain-like_sf"/>
</dbReference>
<dbReference type="EMBL" id="JBHTIS010001438">
    <property type="protein sequence ID" value="MFD1048165.1"/>
    <property type="molecule type" value="Genomic_DNA"/>
</dbReference>
<sequence length="190" mass="22073">MNTRSDTRTRIQEVALDMFVEQGYDKTSLREIAEQLGVTKAALYYHFKTKEEIVTSIFQAADEGMLSIVEWTKTHEPTPENRRELVQRYAKGIRDGRAFKMMRLIQENQHSLRELAAGMRGRERMEELMAFLIDKDAPLTQQLKARMSLLVMHFGMFALQDSEYSLEERYQAAFQVGIELLESNEKAAEN</sequence>
<dbReference type="Proteomes" id="UP001597045">
    <property type="component" value="Unassembled WGS sequence"/>
</dbReference>
<name>A0ABW3MBJ9_9PSEU</name>
<keyword evidence="2 4" id="KW-0238">DNA-binding</keyword>
<feature type="domain" description="HTH tetR-type" evidence="5">
    <location>
        <begin position="5"/>
        <end position="65"/>
    </location>
</feature>
<dbReference type="InterPro" id="IPR050109">
    <property type="entry name" value="HTH-type_TetR-like_transc_reg"/>
</dbReference>
<evidence type="ECO:0000256" key="4">
    <source>
        <dbReference type="PROSITE-ProRule" id="PRU00335"/>
    </source>
</evidence>
<evidence type="ECO:0000256" key="2">
    <source>
        <dbReference type="ARBA" id="ARBA00023125"/>
    </source>
</evidence>
<feature type="DNA-binding region" description="H-T-H motif" evidence="4">
    <location>
        <begin position="28"/>
        <end position="47"/>
    </location>
</feature>
<proteinExistence type="predicted"/>
<dbReference type="PANTHER" id="PTHR30055:SF234">
    <property type="entry name" value="HTH-TYPE TRANSCRIPTIONAL REGULATOR BETI"/>
    <property type="match status" value="1"/>
</dbReference>
<evidence type="ECO:0000256" key="3">
    <source>
        <dbReference type="ARBA" id="ARBA00023163"/>
    </source>
</evidence>
<keyword evidence="1" id="KW-0805">Transcription regulation</keyword>
<protein>
    <submittedName>
        <fullName evidence="6">TetR/AcrR family transcriptional regulator</fullName>
    </submittedName>
</protein>
<dbReference type="PROSITE" id="PS01081">
    <property type="entry name" value="HTH_TETR_1"/>
    <property type="match status" value="1"/>
</dbReference>
<dbReference type="Pfam" id="PF00440">
    <property type="entry name" value="TetR_N"/>
    <property type="match status" value="1"/>
</dbReference>
<keyword evidence="7" id="KW-1185">Reference proteome</keyword>
<evidence type="ECO:0000256" key="1">
    <source>
        <dbReference type="ARBA" id="ARBA00023015"/>
    </source>
</evidence>
<organism evidence="6 7">
    <name type="scientific">Kibdelosporangium lantanae</name>
    <dbReference type="NCBI Taxonomy" id="1497396"/>
    <lineage>
        <taxon>Bacteria</taxon>
        <taxon>Bacillati</taxon>
        <taxon>Actinomycetota</taxon>
        <taxon>Actinomycetes</taxon>
        <taxon>Pseudonocardiales</taxon>
        <taxon>Pseudonocardiaceae</taxon>
        <taxon>Kibdelosporangium</taxon>
    </lineage>
</organism>
<reference evidence="7" key="1">
    <citation type="journal article" date="2019" name="Int. J. Syst. Evol. Microbiol.">
        <title>The Global Catalogue of Microorganisms (GCM) 10K type strain sequencing project: providing services to taxonomists for standard genome sequencing and annotation.</title>
        <authorList>
            <consortium name="The Broad Institute Genomics Platform"/>
            <consortium name="The Broad Institute Genome Sequencing Center for Infectious Disease"/>
            <person name="Wu L."/>
            <person name="Ma J."/>
        </authorList>
    </citation>
    <scope>NUCLEOTIDE SEQUENCE [LARGE SCALE GENOMIC DNA]</scope>
    <source>
        <strain evidence="7">JCM 31486</strain>
    </source>
</reference>
<dbReference type="Gene3D" id="1.10.357.10">
    <property type="entry name" value="Tetracycline Repressor, domain 2"/>
    <property type="match status" value="1"/>
</dbReference>
<dbReference type="PRINTS" id="PR00455">
    <property type="entry name" value="HTHTETR"/>
</dbReference>
<accession>A0ABW3MBJ9</accession>
<evidence type="ECO:0000259" key="5">
    <source>
        <dbReference type="PROSITE" id="PS50977"/>
    </source>
</evidence>
<dbReference type="InterPro" id="IPR001647">
    <property type="entry name" value="HTH_TetR"/>
</dbReference>
<comment type="caution">
    <text evidence="6">The sequence shown here is derived from an EMBL/GenBank/DDBJ whole genome shotgun (WGS) entry which is preliminary data.</text>
</comment>
<evidence type="ECO:0000313" key="6">
    <source>
        <dbReference type="EMBL" id="MFD1048165.1"/>
    </source>
</evidence>
<dbReference type="PROSITE" id="PS50977">
    <property type="entry name" value="HTH_TETR_2"/>
    <property type="match status" value="1"/>
</dbReference>